<proteinExistence type="predicted"/>
<dbReference type="SUPFAM" id="SSF55073">
    <property type="entry name" value="Nucleotide cyclase"/>
    <property type="match status" value="1"/>
</dbReference>
<sequence length="183" mass="20095">MRFPRTFIFVDLSGFTNYMETNGDRKATALLAEFRAVARAIASERGVRIDKFLGDGLMAVAVEQIEGITFALELDRRAETVCAPLKLRIGIATGDTMLFEGDDYIGSAPNLAARLCDQAIGIGVLIATEQIIELPQGVTTKQHDAIKLHGFNEPINVSVLVGRPVIAERHDTTEIWTQRLPID</sequence>
<evidence type="ECO:0000313" key="3">
    <source>
        <dbReference type="EMBL" id="CAB4590272.1"/>
    </source>
</evidence>
<protein>
    <submittedName>
        <fullName evidence="3">Unannotated protein</fullName>
    </submittedName>
</protein>
<dbReference type="AlphaFoldDB" id="A0A6J6FMF7"/>
<dbReference type="GO" id="GO:0035556">
    <property type="term" value="P:intracellular signal transduction"/>
    <property type="evidence" value="ECO:0007669"/>
    <property type="project" value="InterPro"/>
</dbReference>
<dbReference type="InterPro" id="IPR050697">
    <property type="entry name" value="Adenylyl/Guanylyl_Cyclase_3/4"/>
</dbReference>
<dbReference type="EMBL" id="CAEZSE010000001">
    <property type="protein sequence ID" value="CAB4529348.1"/>
    <property type="molecule type" value="Genomic_DNA"/>
</dbReference>
<feature type="domain" description="Guanylate cyclase" evidence="1">
    <location>
        <begin position="6"/>
        <end position="116"/>
    </location>
</feature>
<gene>
    <name evidence="2" type="ORF">UFOPK1353_00005</name>
    <name evidence="3" type="ORF">UFOPK1826_00017</name>
    <name evidence="4" type="ORF">UFOPK3026_00062</name>
</gene>
<dbReference type="PROSITE" id="PS50125">
    <property type="entry name" value="GUANYLATE_CYCLASE_2"/>
    <property type="match status" value="1"/>
</dbReference>
<dbReference type="Pfam" id="PF00211">
    <property type="entry name" value="Guanylate_cyc"/>
    <property type="match status" value="1"/>
</dbReference>
<dbReference type="PANTHER" id="PTHR43081">
    <property type="entry name" value="ADENYLATE CYCLASE, TERMINAL-DIFFERENTIATION SPECIFIC-RELATED"/>
    <property type="match status" value="1"/>
</dbReference>
<dbReference type="GO" id="GO:0009190">
    <property type="term" value="P:cyclic nucleotide biosynthetic process"/>
    <property type="evidence" value="ECO:0007669"/>
    <property type="project" value="InterPro"/>
</dbReference>
<evidence type="ECO:0000313" key="2">
    <source>
        <dbReference type="EMBL" id="CAB4529348.1"/>
    </source>
</evidence>
<dbReference type="InterPro" id="IPR001054">
    <property type="entry name" value="A/G_cyclase"/>
</dbReference>
<accession>A0A6J6FMF7</accession>
<evidence type="ECO:0000313" key="4">
    <source>
        <dbReference type="EMBL" id="CAB4793026.1"/>
    </source>
</evidence>
<dbReference type="EMBL" id="CAFAAP010000004">
    <property type="protein sequence ID" value="CAB4793026.1"/>
    <property type="molecule type" value="Genomic_DNA"/>
</dbReference>
<reference evidence="3" key="1">
    <citation type="submission" date="2020-05" db="EMBL/GenBank/DDBJ databases">
        <authorList>
            <person name="Chiriac C."/>
            <person name="Salcher M."/>
            <person name="Ghai R."/>
            <person name="Kavagutti S V."/>
        </authorList>
    </citation>
    <scope>NUCLEOTIDE SEQUENCE</scope>
</reference>
<dbReference type="Gene3D" id="3.30.70.1230">
    <property type="entry name" value="Nucleotide cyclase"/>
    <property type="match status" value="1"/>
</dbReference>
<dbReference type="CDD" id="cd07302">
    <property type="entry name" value="CHD"/>
    <property type="match status" value="1"/>
</dbReference>
<dbReference type="EMBL" id="CAEZUN010000001">
    <property type="protein sequence ID" value="CAB4590272.1"/>
    <property type="molecule type" value="Genomic_DNA"/>
</dbReference>
<evidence type="ECO:0000259" key="1">
    <source>
        <dbReference type="PROSITE" id="PS50125"/>
    </source>
</evidence>
<dbReference type="InterPro" id="IPR029787">
    <property type="entry name" value="Nucleotide_cyclase"/>
</dbReference>
<dbReference type="PANTHER" id="PTHR43081:SF1">
    <property type="entry name" value="ADENYLATE CYCLASE, TERMINAL-DIFFERENTIATION SPECIFIC"/>
    <property type="match status" value="1"/>
</dbReference>
<organism evidence="3">
    <name type="scientific">freshwater metagenome</name>
    <dbReference type="NCBI Taxonomy" id="449393"/>
    <lineage>
        <taxon>unclassified sequences</taxon>
        <taxon>metagenomes</taxon>
        <taxon>ecological metagenomes</taxon>
    </lineage>
</organism>
<name>A0A6J6FMF7_9ZZZZ</name>